<evidence type="ECO:0000313" key="3">
    <source>
        <dbReference type="Proteomes" id="UP000613582"/>
    </source>
</evidence>
<dbReference type="RefSeq" id="WP_188159036.1">
    <property type="nucleotide sequence ID" value="NZ_BMGH01000001.1"/>
</dbReference>
<dbReference type="Proteomes" id="UP000613582">
    <property type="component" value="Unassembled WGS sequence"/>
</dbReference>
<dbReference type="SUPFAM" id="SSF54427">
    <property type="entry name" value="NTF2-like"/>
    <property type="match status" value="1"/>
</dbReference>
<dbReference type="AlphaFoldDB" id="A0A8J2V6M7"/>
<keyword evidence="3" id="KW-1185">Reference proteome</keyword>
<dbReference type="InterPro" id="IPR032710">
    <property type="entry name" value="NTF2-like_dom_sf"/>
</dbReference>
<evidence type="ECO:0000259" key="1">
    <source>
        <dbReference type="Pfam" id="PF12680"/>
    </source>
</evidence>
<proteinExistence type="predicted"/>
<organism evidence="2 3">
    <name type="scientific">Aquisalinus flavus</name>
    <dbReference type="NCBI Taxonomy" id="1526572"/>
    <lineage>
        <taxon>Bacteria</taxon>
        <taxon>Pseudomonadati</taxon>
        <taxon>Pseudomonadota</taxon>
        <taxon>Alphaproteobacteria</taxon>
        <taxon>Parvularculales</taxon>
        <taxon>Parvularculaceae</taxon>
        <taxon>Aquisalinus</taxon>
    </lineage>
</organism>
<accession>A0A8J2V6M7</accession>
<comment type="caution">
    <text evidence="2">The sequence shown here is derived from an EMBL/GenBank/DDBJ whole genome shotgun (WGS) entry which is preliminary data.</text>
</comment>
<evidence type="ECO:0000313" key="2">
    <source>
        <dbReference type="EMBL" id="GGD07020.1"/>
    </source>
</evidence>
<dbReference type="InterPro" id="IPR037401">
    <property type="entry name" value="SnoaL-like"/>
</dbReference>
<feature type="domain" description="SnoaL-like" evidence="1">
    <location>
        <begin position="9"/>
        <end position="102"/>
    </location>
</feature>
<reference evidence="2" key="1">
    <citation type="journal article" date="2014" name="Int. J. Syst. Evol. Microbiol.">
        <title>Complete genome sequence of Corynebacterium casei LMG S-19264T (=DSM 44701T), isolated from a smear-ripened cheese.</title>
        <authorList>
            <consortium name="US DOE Joint Genome Institute (JGI-PGF)"/>
            <person name="Walter F."/>
            <person name="Albersmeier A."/>
            <person name="Kalinowski J."/>
            <person name="Ruckert C."/>
        </authorList>
    </citation>
    <scope>NUCLEOTIDE SEQUENCE</scope>
    <source>
        <strain evidence="2">CGMCC 1.12921</strain>
    </source>
</reference>
<sequence>MTDLHDSIHQYFEATNRRDFDTAMAAFALDASVRDEGHAYKGHSEIKAWMKDAAGKYAPTAEVLSSRAENENTIVEARVTGSFPGSPVAVRFFFMLSDGKISTLETRV</sequence>
<dbReference type="Gene3D" id="3.10.450.50">
    <property type="match status" value="1"/>
</dbReference>
<reference evidence="2" key="2">
    <citation type="submission" date="2020-09" db="EMBL/GenBank/DDBJ databases">
        <authorList>
            <person name="Sun Q."/>
            <person name="Zhou Y."/>
        </authorList>
    </citation>
    <scope>NUCLEOTIDE SEQUENCE</scope>
    <source>
        <strain evidence="2">CGMCC 1.12921</strain>
    </source>
</reference>
<name>A0A8J2V6M7_9PROT</name>
<protein>
    <submittedName>
        <fullName evidence="2">Polyketide cyclase</fullName>
    </submittedName>
</protein>
<dbReference type="Pfam" id="PF12680">
    <property type="entry name" value="SnoaL_2"/>
    <property type="match status" value="1"/>
</dbReference>
<dbReference type="EMBL" id="BMGH01000001">
    <property type="protein sequence ID" value="GGD07020.1"/>
    <property type="molecule type" value="Genomic_DNA"/>
</dbReference>
<gene>
    <name evidence="2" type="ORF">GCM10011342_14780</name>
</gene>